<evidence type="ECO:0000256" key="2">
    <source>
        <dbReference type="ARBA" id="ARBA00022723"/>
    </source>
</evidence>
<dbReference type="InterPro" id="IPR017896">
    <property type="entry name" value="4Fe4S_Fe-S-bd"/>
</dbReference>
<dbReference type="PANTHER" id="PTHR24960:SF83">
    <property type="entry name" value="4FE-4S FERREDOXIN-TYPE DOMAIN-CONTAINING PROTEIN"/>
    <property type="match status" value="1"/>
</dbReference>
<evidence type="ECO:0000313" key="6">
    <source>
        <dbReference type="EMBL" id="OGL42481.1"/>
    </source>
</evidence>
<dbReference type="EMBL" id="MGDD01000322">
    <property type="protein sequence ID" value="OGL42481.1"/>
    <property type="molecule type" value="Genomic_DNA"/>
</dbReference>
<keyword evidence="3" id="KW-0408">Iron</keyword>
<dbReference type="InterPro" id="IPR007160">
    <property type="entry name" value="DUF362"/>
</dbReference>
<keyword evidence="2" id="KW-0479">Metal-binding</keyword>
<dbReference type="Pfam" id="PF12838">
    <property type="entry name" value="Fer4_7"/>
    <property type="match status" value="1"/>
</dbReference>
<dbReference type="InterPro" id="IPR050157">
    <property type="entry name" value="PSI_iron-sulfur_center"/>
</dbReference>
<evidence type="ECO:0000259" key="5">
    <source>
        <dbReference type="PROSITE" id="PS51379"/>
    </source>
</evidence>
<evidence type="ECO:0000256" key="4">
    <source>
        <dbReference type="ARBA" id="ARBA00023014"/>
    </source>
</evidence>
<feature type="domain" description="4Fe-4S ferredoxin-type" evidence="5">
    <location>
        <begin position="218"/>
        <end position="245"/>
    </location>
</feature>
<protein>
    <recommendedName>
        <fullName evidence="5">4Fe-4S ferredoxin-type domain-containing protein</fullName>
    </recommendedName>
</protein>
<accession>A0A1F7RM07</accession>
<gene>
    <name evidence="6" type="ORF">A2161_11800</name>
</gene>
<dbReference type="Gene3D" id="3.30.70.20">
    <property type="match status" value="2"/>
</dbReference>
<dbReference type="AlphaFoldDB" id="A0A1F7RM07"/>
<evidence type="ECO:0000313" key="7">
    <source>
        <dbReference type="Proteomes" id="UP000179266"/>
    </source>
</evidence>
<evidence type="ECO:0000256" key="3">
    <source>
        <dbReference type="ARBA" id="ARBA00023004"/>
    </source>
</evidence>
<sequence length="359" mass="39275">MKPEVFFIPASSEEDLSSIHKKISKLYNDADLNSCFDQGDLVAVKTHFGEGGNVTHIPATYFKPIITGIKKNKGKPFLTDTCVLYRSQRSDAIVHLQLAQDHGFSLTKCGAPVIIADGLRGRNEIEVEIPGKIFSKVAIASEAIIANSMFVISHVTGHLASGLGGAIKNLGMGLASRKGKLRQHSSMKPQIKEDKCTGCEECVSWCPEKAITMQEEIAFIDQKICIGCGECLTVCHYDAVRYNWETSSGDLQRKMAEHALGAISNKKNKTCYFNFLMNITKDCDCFNIVQKPIMPDLGILVSKDPVAIDKASLDLIQETAGSDLTTLSYPGLDPMIQLVHGNEIGLGEISYILTRIFQG</sequence>
<reference evidence="6 7" key="1">
    <citation type="journal article" date="2016" name="Nat. Commun.">
        <title>Thousands of microbial genomes shed light on interconnected biogeochemical processes in an aquifer system.</title>
        <authorList>
            <person name="Anantharaman K."/>
            <person name="Brown C.T."/>
            <person name="Hug L.A."/>
            <person name="Sharon I."/>
            <person name="Castelle C.J."/>
            <person name="Probst A.J."/>
            <person name="Thomas B.C."/>
            <person name="Singh A."/>
            <person name="Wilkins M.J."/>
            <person name="Karaoz U."/>
            <person name="Brodie E.L."/>
            <person name="Williams K.H."/>
            <person name="Hubbard S.S."/>
            <person name="Banfield J.F."/>
        </authorList>
    </citation>
    <scope>NUCLEOTIDE SEQUENCE [LARGE SCALE GENOMIC DNA]</scope>
</reference>
<evidence type="ECO:0000256" key="1">
    <source>
        <dbReference type="ARBA" id="ARBA00022485"/>
    </source>
</evidence>
<feature type="domain" description="4Fe-4S ferredoxin-type" evidence="5">
    <location>
        <begin position="187"/>
        <end position="216"/>
    </location>
</feature>
<dbReference type="Pfam" id="PF04015">
    <property type="entry name" value="DUF362"/>
    <property type="match status" value="1"/>
</dbReference>
<dbReference type="GO" id="GO:0046872">
    <property type="term" value="F:metal ion binding"/>
    <property type="evidence" value="ECO:0007669"/>
    <property type="project" value="UniProtKB-KW"/>
</dbReference>
<dbReference type="Proteomes" id="UP000179266">
    <property type="component" value="Unassembled WGS sequence"/>
</dbReference>
<dbReference type="InterPro" id="IPR017900">
    <property type="entry name" value="4Fe4S_Fe_S_CS"/>
</dbReference>
<dbReference type="SUPFAM" id="SSF54862">
    <property type="entry name" value="4Fe-4S ferredoxins"/>
    <property type="match status" value="1"/>
</dbReference>
<dbReference type="PANTHER" id="PTHR24960">
    <property type="entry name" value="PHOTOSYSTEM I IRON-SULFUR CENTER-RELATED"/>
    <property type="match status" value="1"/>
</dbReference>
<organism evidence="6 7">
    <name type="scientific">Candidatus Schekmanbacteria bacterium RBG_13_48_7</name>
    <dbReference type="NCBI Taxonomy" id="1817878"/>
    <lineage>
        <taxon>Bacteria</taxon>
        <taxon>Candidatus Schekmaniibacteriota</taxon>
    </lineage>
</organism>
<dbReference type="PROSITE" id="PS00198">
    <property type="entry name" value="4FE4S_FER_1"/>
    <property type="match status" value="1"/>
</dbReference>
<comment type="caution">
    <text evidence="6">The sequence shown here is derived from an EMBL/GenBank/DDBJ whole genome shotgun (WGS) entry which is preliminary data.</text>
</comment>
<proteinExistence type="predicted"/>
<name>A0A1F7RM07_9BACT</name>
<keyword evidence="4" id="KW-0411">Iron-sulfur</keyword>
<keyword evidence="1" id="KW-0004">4Fe-4S</keyword>
<dbReference type="PROSITE" id="PS51379">
    <property type="entry name" value="4FE4S_FER_2"/>
    <property type="match status" value="2"/>
</dbReference>
<dbReference type="GO" id="GO:0051539">
    <property type="term" value="F:4 iron, 4 sulfur cluster binding"/>
    <property type="evidence" value="ECO:0007669"/>
    <property type="project" value="UniProtKB-KW"/>
</dbReference>